<comment type="caution">
    <text evidence="7">The sequence shown here is derived from an EMBL/GenBank/DDBJ whole genome shotgun (WGS) entry which is preliminary data.</text>
</comment>
<dbReference type="AlphaFoldDB" id="A0AAN6F1B1"/>
<dbReference type="GO" id="GO:0005634">
    <property type="term" value="C:nucleus"/>
    <property type="evidence" value="ECO:0007669"/>
    <property type="project" value="UniProtKB-SubCell"/>
</dbReference>
<comment type="subcellular location">
    <subcellularLocation>
        <location evidence="1">Nucleus</location>
    </subcellularLocation>
</comment>
<dbReference type="GO" id="GO:0000981">
    <property type="term" value="F:DNA-binding transcription factor activity, RNA polymerase II-specific"/>
    <property type="evidence" value="ECO:0007669"/>
    <property type="project" value="InterPro"/>
</dbReference>
<gene>
    <name evidence="7" type="ORF">HRR80_001208</name>
</gene>
<dbReference type="InterPro" id="IPR036864">
    <property type="entry name" value="Zn2-C6_fun-type_DNA-bd_sf"/>
</dbReference>
<dbReference type="PANTHER" id="PTHR37534:SF49">
    <property type="entry name" value="LYSINE BIOSYNTHESIS REGULATORY PROTEIN LYS14"/>
    <property type="match status" value="1"/>
</dbReference>
<dbReference type="SUPFAM" id="SSF57701">
    <property type="entry name" value="Zn2/Cys6 DNA-binding domain"/>
    <property type="match status" value="1"/>
</dbReference>
<name>A0AAN6F1B1_EXODE</name>
<evidence type="ECO:0000256" key="4">
    <source>
        <dbReference type="ARBA" id="ARBA00023163"/>
    </source>
</evidence>
<dbReference type="SMART" id="SM00066">
    <property type="entry name" value="GAL4"/>
    <property type="match status" value="1"/>
</dbReference>
<keyword evidence="2" id="KW-0805">Transcription regulation</keyword>
<evidence type="ECO:0000256" key="1">
    <source>
        <dbReference type="ARBA" id="ARBA00004123"/>
    </source>
</evidence>
<dbReference type="InterPro" id="IPR021858">
    <property type="entry name" value="Fun_TF"/>
</dbReference>
<evidence type="ECO:0000256" key="5">
    <source>
        <dbReference type="ARBA" id="ARBA00023242"/>
    </source>
</evidence>
<keyword evidence="3" id="KW-0238">DNA-binding</keyword>
<evidence type="ECO:0000256" key="2">
    <source>
        <dbReference type="ARBA" id="ARBA00023015"/>
    </source>
</evidence>
<evidence type="ECO:0000256" key="3">
    <source>
        <dbReference type="ARBA" id="ARBA00023125"/>
    </source>
</evidence>
<evidence type="ECO:0000313" key="7">
    <source>
        <dbReference type="EMBL" id="KAJ8994494.1"/>
    </source>
</evidence>
<reference evidence="7" key="1">
    <citation type="submission" date="2023-01" db="EMBL/GenBank/DDBJ databases">
        <title>Exophiala dermititidis isolated from Cystic Fibrosis Patient.</title>
        <authorList>
            <person name="Kurbessoian T."/>
            <person name="Crocker A."/>
            <person name="Murante D."/>
            <person name="Hogan D.A."/>
            <person name="Stajich J.E."/>
        </authorList>
    </citation>
    <scope>NUCLEOTIDE SEQUENCE</scope>
    <source>
        <strain evidence="7">Ex8</strain>
    </source>
</reference>
<sequence>MSARKITRSRSGCSACRLQRVKCDEGRPRCQRCLRQNLACHYGGIRLIWENDSEARGVCHGRQGVWKKAGKASTRTASSPEAGYPSTDAFPVIERAYFLNTTYKDFELHYTINTPKASPCTPREHQEDDHDEQNSQFNEVVVATDPSLHAKTLLHALSPFPVVTRSSDSILLSYYDLVICASRTVLDDEQHNPYRHVLLPMALHSQGLYEATLAISAYTLHLSQPDLATTALEHRQQALKALIHLINQENPDGTVMDEILALVLMICWYDISDGCRPSWVKHLAGFRGLLHHIPRRNKTNQSLLSLRLEKFFLQYFVFHLVLAKATFHDGDMEIEEQPPSEGRSSLVHEGSGSLAVAESWLSPSTSALSIQMSLDDLDQIDLYMGFSNSLLLLINEIAEMTKIKPDASDREQRNLKLLARACRIKESLVRLEKTNSHLGSMPELADKEPTVVAIAEIYRLGALLYLHEVLSTPALEFPYCRRIFKAGEKEHYVSQILDMTSSNITQICSVASMPLWSLFLAGCCAISETDRVKVLQIFEHVEKQCQFGNVIPAHAALEAVWRQKDLLRDEPSPASGRAQNQRGNRAQTYVQYEWEKALDMLGGWRISLT</sequence>
<accession>A0AAN6F1B1</accession>
<dbReference type="GO" id="GO:0000976">
    <property type="term" value="F:transcription cis-regulatory region binding"/>
    <property type="evidence" value="ECO:0007669"/>
    <property type="project" value="TreeGrafter"/>
</dbReference>
<dbReference type="InterPro" id="IPR001138">
    <property type="entry name" value="Zn2Cys6_DnaBD"/>
</dbReference>
<dbReference type="GO" id="GO:0045944">
    <property type="term" value="P:positive regulation of transcription by RNA polymerase II"/>
    <property type="evidence" value="ECO:0007669"/>
    <property type="project" value="TreeGrafter"/>
</dbReference>
<keyword evidence="4" id="KW-0804">Transcription</keyword>
<protein>
    <recommendedName>
        <fullName evidence="6">Zn(2)-C6 fungal-type domain-containing protein</fullName>
    </recommendedName>
</protein>
<dbReference type="GO" id="GO:0008270">
    <property type="term" value="F:zinc ion binding"/>
    <property type="evidence" value="ECO:0007669"/>
    <property type="project" value="InterPro"/>
</dbReference>
<proteinExistence type="predicted"/>
<keyword evidence="5" id="KW-0539">Nucleus</keyword>
<dbReference type="PANTHER" id="PTHR37534">
    <property type="entry name" value="TRANSCRIPTIONAL ACTIVATOR PROTEIN UGA3"/>
    <property type="match status" value="1"/>
</dbReference>
<dbReference type="Pfam" id="PF11951">
    <property type="entry name" value="Fungal_trans_2"/>
    <property type="match status" value="1"/>
</dbReference>
<dbReference type="Gene3D" id="4.10.240.10">
    <property type="entry name" value="Zn(2)-C6 fungal-type DNA-binding domain"/>
    <property type="match status" value="1"/>
</dbReference>
<dbReference type="Pfam" id="PF00172">
    <property type="entry name" value="Zn_clus"/>
    <property type="match status" value="1"/>
</dbReference>
<dbReference type="Proteomes" id="UP001161757">
    <property type="component" value="Unassembled WGS sequence"/>
</dbReference>
<evidence type="ECO:0000259" key="6">
    <source>
        <dbReference type="PROSITE" id="PS50048"/>
    </source>
</evidence>
<dbReference type="PROSITE" id="PS00463">
    <property type="entry name" value="ZN2_CY6_FUNGAL_1"/>
    <property type="match status" value="1"/>
</dbReference>
<dbReference type="EMBL" id="JAJGCB010000002">
    <property type="protein sequence ID" value="KAJ8994494.1"/>
    <property type="molecule type" value="Genomic_DNA"/>
</dbReference>
<dbReference type="PROSITE" id="PS50048">
    <property type="entry name" value="ZN2_CY6_FUNGAL_2"/>
    <property type="match status" value="1"/>
</dbReference>
<organism evidence="7 8">
    <name type="scientific">Exophiala dermatitidis</name>
    <name type="common">Black yeast-like fungus</name>
    <name type="synonym">Wangiella dermatitidis</name>
    <dbReference type="NCBI Taxonomy" id="5970"/>
    <lineage>
        <taxon>Eukaryota</taxon>
        <taxon>Fungi</taxon>
        <taxon>Dikarya</taxon>
        <taxon>Ascomycota</taxon>
        <taxon>Pezizomycotina</taxon>
        <taxon>Eurotiomycetes</taxon>
        <taxon>Chaetothyriomycetidae</taxon>
        <taxon>Chaetothyriales</taxon>
        <taxon>Herpotrichiellaceae</taxon>
        <taxon>Exophiala</taxon>
    </lineage>
</organism>
<feature type="domain" description="Zn(2)-C6 fungal-type" evidence="6">
    <location>
        <begin position="12"/>
        <end position="42"/>
    </location>
</feature>
<dbReference type="CDD" id="cd00067">
    <property type="entry name" value="GAL4"/>
    <property type="match status" value="1"/>
</dbReference>
<evidence type="ECO:0000313" key="8">
    <source>
        <dbReference type="Proteomes" id="UP001161757"/>
    </source>
</evidence>